<keyword evidence="1" id="KW-0812">Transmembrane</keyword>
<keyword evidence="1" id="KW-0472">Membrane</keyword>
<sequence length="78" mass="8735">MQLQKTGPAVSTDNLVKPLRKWSLLMGLALCLLIMQTNFAVLILSSSGLSKEHLQGSLARKFELRELPYELGCYRDKA</sequence>
<evidence type="ECO:0000256" key="1">
    <source>
        <dbReference type="SAM" id="Phobius"/>
    </source>
</evidence>
<proteinExistence type="predicted"/>
<organism evidence="2 3">
    <name type="scientific">Helianthus annuus</name>
    <name type="common">Common sunflower</name>
    <dbReference type="NCBI Taxonomy" id="4232"/>
    <lineage>
        <taxon>Eukaryota</taxon>
        <taxon>Viridiplantae</taxon>
        <taxon>Streptophyta</taxon>
        <taxon>Embryophyta</taxon>
        <taxon>Tracheophyta</taxon>
        <taxon>Spermatophyta</taxon>
        <taxon>Magnoliopsida</taxon>
        <taxon>eudicotyledons</taxon>
        <taxon>Gunneridae</taxon>
        <taxon>Pentapetalae</taxon>
        <taxon>asterids</taxon>
        <taxon>campanulids</taxon>
        <taxon>Asterales</taxon>
        <taxon>Asteraceae</taxon>
        <taxon>Asteroideae</taxon>
        <taxon>Heliantheae alliance</taxon>
        <taxon>Heliantheae</taxon>
        <taxon>Helianthus</taxon>
    </lineage>
</organism>
<keyword evidence="1" id="KW-1133">Transmembrane helix</keyword>
<name>A0A251TFM8_HELAN</name>
<gene>
    <name evidence="2" type="ORF">HannXRQ_Chr10g0281911</name>
</gene>
<dbReference type="EMBL" id="CM007899">
    <property type="protein sequence ID" value="OTG09927.1"/>
    <property type="molecule type" value="Genomic_DNA"/>
</dbReference>
<feature type="transmembrane region" description="Helical" evidence="1">
    <location>
        <begin position="22"/>
        <end position="44"/>
    </location>
</feature>
<dbReference type="Proteomes" id="UP000215914">
    <property type="component" value="Chromosome 10"/>
</dbReference>
<keyword evidence="3" id="KW-1185">Reference proteome</keyword>
<evidence type="ECO:0000313" key="3">
    <source>
        <dbReference type="Proteomes" id="UP000215914"/>
    </source>
</evidence>
<accession>A0A251TFM8</accession>
<reference evidence="3" key="1">
    <citation type="journal article" date="2017" name="Nature">
        <title>The sunflower genome provides insights into oil metabolism, flowering and Asterid evolution.</title>
        <authorList>
            <person name="Badouin H."/>
            <person name="Gouzy J."/>
            <person name="Grassa C.J."/>
            <person name="Murat F."/>
            <person name="Staton S.E."/>
            <person name="Cottret L."/>
            <person name="Lelandais-Briere C."/>
            <person name="Owens G.L."/>
            <person name="Carrere S."/>
            <person name="Mayjonade B."/>
            <person name="Legrand L."/>
            <person name="Gill N."/>
            <person name="Kane N.C."/>
            <person name="Bowers J.E."/>
            <person name="Hubner S."/>
            <person name="Bellec A."/>
            <person name="Berard A."/>
            <person name="Berges H."/>
            <person name="Blanchet N."/>
            <person name="Boniface M.C."/>
            <person name="Brunel D."/>
            <person name="Catrice O."/>
            <person name="Chaidir N."/>
            <person name="Claudel C."/>
            <person name="Donnadieu C."/>
            <person name="Faraut T."/>
            <person name="Fievet G."/>
            <person name="Helmstetter N."/>
            <person name="King M."/>
            <person name="Knapp S.J."/>
            <person name="Lai Z."/>
            <person name="Le Paslier M.C."/>
            <person name="Lippi Y."/>
            <person name="Lorenzon L."/>
            <person name="Mandel J.R."/>
            <person name="Marage G."/>
            <person name="Marchand G."/>
            <person name="Marquand E."/>
            <person name="Bret-Mestries E."/>
            <person name="Morien E."/>
            <person name="Nambeesan S."/>
            <person name="Nguyen T."/>
            <person name="Pegot-Espagnet P."/>
            <person name="Pouilly N."/>
            <person name="Raftis F."/>
            <person name="Sallet E."/>
            <person name="Schiex T."/>
            <person name="Thomas J."/>
            <person name="Vandecasteele C."/>
            <person name="Vares D."/>
            <person name="Vear F."/>
            <person name="Vautrin S."/>
            <person name="Crespi M."/>
            <person name="Mangin B."/>
            <person name="Burke J.M."/>
            <person name="Salse J."/>
            <person name="Munos S."/>
            <person name="Vincourt P."/>
            <person name="Rieseberg L.H."/>
            <person name="Langlade N.B."/>
        </authorList>
    </citation>
    <scope>NUCLEOTIDE SEQUENCE [LARGE SCALE GENOMIC DNA]</scope>
    <source>
        <strain evidence="3">cv. SF193</strain>
    </source>
</reference>
<dbReference type="AlphaFoldDB" id="A0A251TFM8"/>
<protein>
    <submittedName>
        <fullName evidence="2">Uncharacterized protein</fullName>
    </submittedName>
</protein>
<dbReference type="InParanoid" id="A0A251TFM8"/>
<evidence type="ECO:0000313" key="2">
    <source>
        <dbReference type="EMBL" id="OTG09927.1"/>
    </source>
</evidence>